<keyword evidence="3" id="KW-1185">Reference proteome</keyword>
<evidence type="ECO:0000259" key="1">
    <source>
        <dbReference type="PROSITE" id="PS50181"/>
    </source>
</evidence>
<reference evidence="2 3" key="1">
    <citation type="journal article" date="2020" name="Nat. Commun.">
        <title>Genome of Tripterygium wilfordii and identification of cytochrome P450 involved in triptolide biosynthesis.</title>
        <authorList>
            <person name="Tu L."/>
            <person name="Su P."/>
            <person name="Zhang Z."/>
            <person name="Gao L."/>
            <person name="Wang J."/>
            <person name="Hu T."/>
            <person name="Zhou J."/>
            <person name="Zhang Y."/>
            <person name="Zhao Y."/>
            <person name="Liu Y."/>
            <person name="Song Y."/>
            <person name="Tong Y."/>
            <person name="Lu Y."/>
            <person name="Yang J."/>
            <person name="Xu C."/>
            <person name="Jia M."/>
            <person name="Peters R.J."/>
            <person name="Huang L."/>
            <person name="Gao W."/>
        </authorList>
    </citation>
    <scope>NUCLEOTIDE SEQUENCE [LARGE SCALE GENOMIC DNA]</scope>
    <source>
        <strain evidence="3">cv. XIE 37</strain>
        <tissue evidence="2">Leaf</tissue>
    </source>
</reference>
<dbReference type="Pfam" id="PF07734">
    <property type="entry name" value="FBA_1"/>
    <property type="match status" value="1"/>
</dbReference>
<dbReference type="Gene3D" id="1.20.1280.50">
    <property type="match status" value="1"/>
</dbReference>
<dbReference type="AlphaFoldDB" id="A0A7J7DQ68"/>
<organism evidence="2 3">
    <name type="scientific">Tripterygium wilfordii</name>
    <name type="common">Thunder God vine</name>
    <dbReference type="NCBI Taxonomy" id="458696"/>
    <lineage>
        <taxon>Eukaryota</taxon>
        <taxon>Viridiplantae</taxon>
        <taxon>Streptophyta</taxon>
        <taxon>Embryophyta</taxon>
        <taxon>Tracheophyta</taxon>
        <taxon>Spermatophyta</taxon>
        <taxon>Magnoliopsida</taxon>
        <taxon>eudicotyledons</taxon>
        <taxon>Gunneridae</taxon>
        <taxon>Pentapetalae</taxon>
        <taxon>rosids</taxon>
        <taxon>fabids</taxon>
        <taxon>Celastrales</taxon>
        <taxon>Celastraceae</taxon>
        <taxon>Tripterygium</taxon>
    </lineage>
</organism>
<proteinExistence type="predicted"/>
<dbReference type="PANTHER" id="PTHR31672:SF13">
    <property type="entry name" value="F-BOX PROTEIN CPR30-LIKE"/>
    <property type="match status" value="1"/>
</dbReference>
<dbReference type="InterPro" id="IPR036047">
    <property type="entry name" value="F-box-like_dom_sf"/>
</dbReference>
<dbReference type="SMART" id="SM00256">
    <property type="entry name" value="FBOX"/>
    <property type="match status" value="1"/>
</dbReference>
<dbReference type="Pfam" id="PF00646">
    <property type="entry name" value="F-box"/>
    <property type="match status" value="1"/>
</dbReference>
<comment type="caution">
    <text evidence="2">The sequence shown here is derived from an EMBL/GenBank/DDBJ whole genome shotgun (WGS) entry which is preliminary data.</text>
</comment>
<dbReference type="InterPro" id="IPR050796">
    <property type="entry name" value="SCF_F-box_component"/>
</dbReference>
<dbReference type="Proteomes" id="UP000593562">
    <property type="component" value="Unassembled WGS sequence"/>
</dbReference>
<dbReference type="SUPFAM" id="SSF50965">
    <property type="entry name" value="Galactose oxidase, central domain"/>
    <property type="match status" value="1"/>
</dbReference>
<dbReference type="InterPro" id="IPR006527">
    <property type="entry name" value="F-box-assoc_dom_typ1"/>
</dbReference>
<dbReference type="EMBL" id="JAAARO010000004">
    <property type="protein sequence ID" value="KAF5748485.1"/>
    <property type="molecule type" value="Genomic_DNA"/>
</dbReference>
<dbReference type="InterPro" id="IPR017451">
    <property type="entry name" value="F-box-assoc_interact_dom"/>
</dbReference>
<dbReference type="OrthoDB" id="591557at2759"/>
<evidence type="ECO:0000313" key="2">
    <source>
        <dbReference type="EMBL" id="KAF5748485.1"/>
    </source>
</evidence>
<feature type="domain" description="F-box" evidence="1">
    <location>
        <begin position="1"/>
        <end position="50"/>
    </location>
</feature>
<protein>
    <recommendedName>
        <fullName evidence="1">F-box domain-containing protein</fullName>
    </recommendedName>
</protein>
<accession>A0A7J7DQ68</accession>
<dbReference type="PROSITE" id="PS50181">
    <property type="entry name" value="FBOX"/>
    <property type="match status" value="1"/>
</dbReference>
<evidence type="ECO:0000313" key="3">
    <source>
        <dbReference type="Proteomes" id="UP000593562"/>
    </source>
</evidence>
<dbReference type="InterPro" id="IPR011043">
    <property type="entry name" value="Gal_Oxase/kelch_b-propeller"/>
</dbReference>
<dbReference type="PANTHER" id="PTHR31672">
    <property type="entry name" value="BNACNNG10540D PROTEIN"/>
    <property type="match status" value="1"/>
</dbReference>
<dbReference type="InParanoid" id="A0A7J7DQ68"/>
<dbReference type="SUPFAM" id="SSF81383">
    <property type="entry name" value="F-box domain"/>
    <property type="match status" value="1"/>
</dbReference>
<dbReference type="NCBIfam" id="TIGR01640">
    <property type="entry name" value="F_box_assoc_1"/>
    <property type="match status" value="1"/>
</dbReference>
<sequence>MSSEFPLEIIFEILIRLSVKPLLRFRCVSKSWCAIIDSPLFINGHVKRSIETNTNHQLILEEWDFGTRGCPSNLYSASIDEGLGISLKGMGKPLMHQSGGLFSNSCNGLILMYDAYEVVAIWNPFTRRCRKIPTEPFETPNRELCPDWPSTFGFGYDNIHDDYKAVRIMGFHPKDSLRAHEVKVYSLRTNTWKRVQDFPYLGYIFRQDYGAFASGASHWLLFRIRPTDNFDYMDTNLIAAFDYVKEEFQVLPQPEYTEVFGHNCLVALQGCLCMLSINQSMDATQVTMYMMKNYGMRGSWNKSHIFTQANIPSGFLCARPLVYSMRGDKMLIEVGCTEGWEECRMGLVWYNLQEKKGSKVEICNKHPRFTALVCLESLVSLGEDDHFDGAHEICQ</sequence>
<dbReference type="InterPro" id="IPR001810">
    <property type="entry name" value="F-box_dom"/>
</dbReference>
<gene>
    <name evidence="2" type="ORF">HS088_TW04G00440</name>
</gene>
<dbReference type="CDD" id="cd22157">
    <property type="entry name" value="F-box_AtFBW1-like"/>
    <property type="match status" value="1"/>
</dbReference>
<name>A0A7J7DQ68_TRIWF</name>